<dbReference type="AlphaFoldDB" id="A0AAN8PMS6"/>
<name>A0AAN8PMS6_PATCE</name>
<keyword evidence="5" id="KW-1185">Reference proteome</keyword>
<accession>A0AAN8PMS6</accession>
<dbReference type="PROSITE" id="PS51450">
    <property type="entry name" value="LRR"/>
    <property type="match status" value="7"/>
</dbReference>
<dbReference type="SUPFAM" id="SSF52058">
    <property type="entry name" value="L domain-like"/>
    <property type="match status" value="1"/>
</dbReference>
<keyword evidence="1" id="KW-0433">Leucine-rich repeat</keyword>
<dbReference type="Pfam" id="PF12799">
    <property type="entry name" value="LRR_4"/>
    <property type="match status" value="1"/>
</dbReference>
<reference evidence="4 5" key="1">
    <citation type="submission" date="2024-01" db="EMBL/GenBank/DDBJ databases">
        <title>The genome of the rayed Mediterranean limpet Patella caerulea (Linnaeus, 1758).</title>
        <authorList>
            <person name="Anh-Thu Weber A."/>
            <person name="Halstead-Nussloch G."/>
        </authorList>
    </citation>
    <scope>NUCLEOTIDE SEQUENCE [LARGE SCALE GENOMIC DNA]</scope>
    <source>
        <strain evidence="4">AATW-2023a</strain>
        <tissue evidence="4">Whole specimen</tissue>
    </source>
</reference>
<dbReference type="PANTHER" id="PTHR45973">
    <property type="entry name" value="PROTEIN PHOSPHATASE 1 REGULATORY SUBUNIT SDS22-RELATED"/>
    <property type="match status" value="1"/>
</dbReference>
<evidence type="ECO:0008006" key="6">
    <source>
        <dbReference type="Google" id="ProtNLM"/>
    </source>
</evidence>
<proteinExistence type="predicted"/>
<dbReference type="EMBL" id="JAZGQO010000008">
    <property type="protein sequence ID" value="KAK6179879.1"/>
    <property type="molecule type" value="Genomic_DNA"/>
</dbReference>
<comment type="caution">
    <text evidence="4">The sequence shown here is derived from an EMBL/GenBank/DDBJ whole genome shotgun (WGS) entry which is preliminary data.</text>
</comment>
<evidence type="ECO:0000256" key="1">
    <source>
        <dbReference type="ARBA" id="ARBA00022614"/>
    </source>
</evidence>
<sequence>MFNYNKPRSKLTSLHREQDIVLGSEHPQVVLRQTHSNEYNMRKYNQPADFTLNNFAEKIPIHSRGGKRQVIPVAACAPDLPSADIVGDEEDGGIRPRQLSFQPKLRHPAFLPGDRVIFAESPSAPGIPVIYRTPEERTTNPDRLNLDRRKLKMCPILEGEEQLRLLNYQHNLITEIQHLSLLKRLIFLDLYDNHIEEISGLSALRSLRVLMLGKNRIRKIQNLDSLVKLDVLDLHGNQISVIENLSHLVELRVLNLAGNLIINVDNLSGMDALAELNLRRNRIQSVVDVDNLPNLQRLFLSINEINSYEDISCLGDSHCLSEISLDGNPLCQDQYYKQIILRHMQQLKQLDMKKVSEEERRIALVMARKEAEKRRENNKLAVMKEKRRLAITNVKRNWELSQGSNMSKTSKMVRTSPMPELFANHIGTVKNSYLLSTSPQSEERDDCESIMSDKRSGKSSRPESAHSNMTEFSIESSSTINTNERSRTAVRKTDKSTLKETVVYSQRAGLSKEVSEYADIDGDTLTLYGSQALENIERNWGIQAAGAITTVVFKFVDFEQVAKMLHKVRTRFPATQTLVFSATNIHSLQQINALSQVRRLDNLTIDLDGNPVTKFTLWRMYTIFRLAHFSLKKINDVVVSPTDIVNAEKLFGPLSHITTSQLPQSRLLSLLGETRKKQLLALSEDKSRKGDKQAEKAQGEFVGRAGLTYQSSDNTTKHQDQETKRQLARNMIKSFSSEAVFNDKKQKELFQLWPQIFQNMVQSTLNDMSNMREYMKKCMEDCEKS</sequence>
<dbReference type="InterPro" id="IPR003591">
    <property type="entry name" value="Leu-rich_rpt_typical-subtyp"/>
</dbReference>
<dbReference type="InterPro" id="IPR050576">
    <property type="entry name" value="Cilia_flagella_integrity"/>
</dbReference>
<evidence type="ECO:0000313" key="5">
    <source>
        <dbReference type="Proteomes" id="UP001347796"/>
    </source>
</evidence>
<dbReference type="InterPro" id="IPR032675">
    <property type="entry name" value="LRR_dom_sf"/>
</dbReference>
<dbReference type="Gene3D" id="3.80.10.10">
    <property type="entry name" value="Ribonuclease Inhibitor"/>
    <property type="match status" value="3"/>
</dbReference>
<feature type="compositionally biased region" description="Polar residues" evidence="3">
    <location>
        <begin position="465"/>
        <end position="483"/>
    </location>
</feature>
<evidence type="ECO:0000313" key="4">
    <source>
        <dbReference type="EMBL" id="KAK6179879.1"/>
    </source>
</evidence>
<dbReference type="InterPro" id="IPR001611">
    <property type="entry name" value="Leu-rich_rpt"/>
</dbReference>
<keyword evidence="2" id="KW-0677">Repeat</keyword>
<dbReference type="Proteomes" id="UP001347796">
    <property type="component" value="Unassembled WGS sequence"/>
</dbReference>
<feature type="compositionally biased region" description="Basic and acidic residues" evidence="3">
    <location>
        <begin position="484"/>
        <end position="494"/>
    </location>
</feature>
<organism evidence="4 5">
    <name type="scientific">Patella caerulea</name>
    <name type="common">Rayed Mediterranean limpet</name>
    <dbReference type="NCBI Taxonomy" id="87958"/>
    <lineage>
        <taxon>Eukaryota</taxon>
        <taxon>Metazoa</taxon>
        <taxon>Spiralia</taxon>
        <taxon>Lophotrochozoa</taxon>
        <taxon>Mollusca</taxon>
        <taxon>Gastropoda</taxon>
        <taxon>Patellogastropoda</taxon>
        <taxon>Patelloidea</taxon>
        <taxon>Patellidae</taxon>
        <taxon>Patella</taxon>
    </lineage>
</organism>
<gene>
    <name evidence="4" type="ORF">SNE40_012133</name>
</gene>
<dbReference type="Pfam" id="PF14580">
    <property type="entry name" value="LRR_9"/>
    <property type="match status" value="1"/>
</dbReference>
<evidence type="ECO:0000256" key="2">
    <source>
        <dbReference type="ARBA" id="ARBA00022737"/>
    </source>
</evidence>
<feature type="region of interest" description="Disordered" evidence="3">
    <location>
        <begin position="436"/>
        <end position="494"/>
    </location>
</feature>
<feature type="compositionally biased region" description="Basic and acidic residues" evidence="3">
    <location>
        <begin position="451"/>
        <end position="464"/>
    </location>
</feature>
<dbReference type="PANTHER" id="PTHR45973:SF8">
    <property type="entry name" value="LEUCINE-RICH REPEAT-CONTAINING PROTEIN 49"/>
    <property type="match status" value="1"/>
</dbReference>
<dbReference type="SMART" id="SM00365">
    <property type="entry name" value="LRR_SD22"/>
    <property type="match status" value="6"/>
</dbReference>
<dbReference type="SMART" id="SM00369">
    <property type="entry name" value="LRR_TYP"/>
    <property type="match status" value="5"/>
</dbReference>
<protein>
    <recommendedName>
        <fullName evidence="6">Leucine-rich repeat-containing protein 49</fullName>
    </recommendedName>
</protein>
<dbReference type="FunFam" id="3.80.10.10:FF:000323">
    <property type="entry name" value="Leucine-rich repeat-containing protein 49 isoform 1"/>
    <property type="match status" value="1"/>
</dbReference>
<dbReference type="InterPro" id="IPR025875">
    <property type="entry name" value="Leu-rich_rpt_4"/>
</dbReference>
<evidence type="ECO:0000256" key="3">
    <source>
        <dbReference type="SAM" id="MobiDB-lite"/>
    </source>
</evidence>